<keyword evidence="1" id="KW-0560">Oxidoreductase</keyword>
<comment type="caution">
    <text evidence="3">The sequence shown here is derived from an EMBL/GenBank/DDBJ whole genome shotgun (WGS) entry which is preliminary data.</text>
</comment>
<dbReference type="InterPro" id="IPR006076">
    <property type="entry name" value="FAD-dep_OxRdtase"/>
</dbReference>
<dbReference type="PANTHER" id="PTHR13847">
    <property type="entry name" value="SARCOSINE DEHYDROGENASE-RELATED"/>
    <property type="match status" value="1"/>
</dbReference>
<evidence type="ECO:0000313" key="4">
    <source>
        <dbReference type="Proteomes" id="UP001501285"/>
    </source>
</evidence>
<dbReference type="PANTHER" id="PTHR13847:SF289">
    <property type="entry name" value="GLYCINE OXIDASE"/>
    <property type="match status" value="1"/>
</dbReference>
<dbReference type="Pfam" id="PF01266">
    <property type="entry name" value="DAO"/>
    <property type="match status" value="1"/>
</dbReference>
<dbReference type="Gene3D" id="3.30.9.10">
    <property type="entry name" value="D-Amino Acid Oxidase, subunit A, domain 2"/>
    <property type="match status" value="1"/>
</dbReference>
<dbReference type="RefSeq" id="WP_343994763.1">
    <property type="nucleotide sequence ID" value="NZ_BAAANB010000136.1"/>
</dbReference>
<name>A0ABN1ZRK8_9MICO</name>
<protein>
    <submittedName>
        <fullName evidence="3">D-amino acid dehydrogenase</fullName>
    </submittedName>
</protein>
<dbReference type="EMBL" id="BAAANB010000136">
    <property type="protein sequence ID" value="GAA1502750.1"/>
    <property type="molecule type" value="Genomic_DNA"/>
</dbReference>
<keyword evidence="4" id="KW-1185">Reference proteome</keyword>
<dbReference type="SUPFAM" id="SSF54373">
    <property type="entry name" value="FAD-linked reductases, C-terminal domain"/>
    <property type="match status" value="1"/>
</dbReference>
<organism evidence="3 4">
    <name type="scientific">Terrabacter terrae</name>
    <dbReference type="NCBI Taxonomy" id="318434"/>
    <lineage>
        <taxon>Bacteria</taxon>
        <taxon>Bacillati</taxon>
        <taxon>Actinomycetota</taxon>
        <taxon>Actinomycetes</taxon>
        <taxon>Micrococcales</taxon>
        <taxon>Intrasporangiaceae</taxon>
        <taxon>Terrabacter</taxon>
    </lineage>
</organism>
<dbReference type="Proteomes" id="UP001501285">
    <property type="component" value="Unassembled WGS sequence"/>
</dbReference>
<sequence>MPAGEVAVVGGGLIGLFSAHSLLERGYAVTILEAGTLGGGASRVNGGWVCPARSDPLPSWGVVRDGMRSLTSPDSGSFFLHAGALPRVAGYLARFLASSGAGRFSRSWDELDLLNGRTAGLVDELVEVGIIDGLQDEGFLMLHSTRDEAEASWASLRAVSRRGLCPAPEPIVGRPALLELEPGLGDAAQFGFVHRGDRWLDPSRLVDRLAASLSSRGARFVTDTQVRAVRQRGTRVELATGSGVVEASHAVIAAGAWSEQLLRPLGIRGYVTPGKGYSFTIQPEHPPTHVLRLGDTHVGVTPMGDRTRVVGMVELDGTAEGLHAGRVDVMKRKAAPYLSGIDWRASTDEQVGPRPMTPDGKPLIGCAPGADRIVVATGHNMLGLSLAAPTASLVAELVVRGRAAAVPAFDPMRFTRRRG</sequence>
<dbReference type="Gene3D" id="3.50.50.60">
    <property type="entry name" value="FAD/NAD(P)-binding domain"/>
    <property type="match status" value="2"/>
</dbReference>
<evidence type="ECO:0000259" key="2">
    <source>
        <dbReference type="Pfam" id="PF01266"/>
    </source>
</evidence>
<accession>A0ABN1ZRK8</accession>
<dbReference type="InterPro" id="IPR036188">
    <property type="entry name" value="FAD/NAD-bd_sf"/>
</dbReference>
<gene>
    <name evidence="3" type="ORF">GCM10009740_38900</name>
</gene>
<dbReference type="SUPFAM" id="SSF51905">
    <property type="entry name" value="FAD/NAD(P)-binding domain"/>
    <property type="match status" value="1"/>
</dbReference>
<reference evidence="3 4" key="1">
    <citation type="journal article" date="2019" name="Int. J. Syst. Evol. Microbiol.">
        <title>The Global Catalogue of Microorganisms (GCM) 10K type strain sequencing project: providing services to taxonomists for standard genome sequencing and annotation.</title>
        <authorList>
            <consortium name="The Broad Institute Genomics Platform"/>
            <consortium name="The Broad Institute Genome Sequencing Center for Infectious Disease"/>
            <person name="Wu L."/>
            <person name="Ma J."/>
        </authorList>
    </citation>
    <scope>NUCLEOTIDE SEQUENCE [LARGE SCALE GENOMIC DNA]</scope>
    <source>
        <strain evidence="3 4">JCM 14283</strain>
    </source>
</reference>
<proteinExistence type="predicted"/>
<evidence type="ECO:0000256" key="1">
    <source>
        <dbReference type="ARBA" id="ARBA00023002"/>
    </source>
</evidence>
<feature type="domain" description="FAD dependent oxidoreductase" evidence="2">
    <location>
        <begin position="6"/>
        <end position="397"/>
    </location>
</feature>
<evidence type="ECO:0000313" key="3">
    <source>
        <dbReference type="EMBL" id="GAA1502750.1"/>
    </source>
</evidence>